<accession>A0A8H7D538</accession>
<reference evidence="1" key="1">
    <citation type="submission" date="2020-05" db="EMBL/GenBank/DDBJ databases">
        <title>Mycena genomes resolve the evolution of fungal bioluminescence.</title>
        <authorList>
            <person name="Tsai I.J."/>
        </authorList>
    </citation>
    <scope>NUCLEOTIDE SEQUENCE</scope>
    <source>
        <strain evidence="1">CCC161011</strain>
    </source>
</reference>
<evidence type="ECO:0000313" key="2">
    <source>
        <dbReference type="Proteomes" id="UP000620124"/>
    </source>
</evidence>
<dbReference type="EMBL" id="JACAZI010000005">
    <property type="protein sequence ID" value="KAF7359682.1"/>
    <property type="molecule type" value="Genomic_DNA"/>
</dbReference>
<sequence>MYAFKKQVVISLSTAIIFCLSFALWCVVPSGPPVTLEPATSGCITYFPHSREIGAWEAMLAGDILLLALTLHRGYTHSRDFHSGSLWRVLIRDGEYIVIVTAISTS</sequence>
<comment type="caution">
    <text evidence="1">The sequence shown here is derived from an EMBL/GenBank/DDBJ whole genome shotgun (WGS) entry which is preliminary data.</text>
</comment>
<keyword evidence="2" id="KW-1185">Reference proteome</keyword>
<name>A0A8H7D538_9AGAR</name>
<dbReference type="AlphaFoldDB" id="A0A8H7D538"/>
<dbReference type="OrthoDB" id="2686513at2759"/>
<protein>
    <submittedName>
        <fullName evidence="1">Uncharacterized protein</fullName>
    </submittedName>
</protein>
<gene>
    <name evidence="1" type="ORF">MVEN_00692600</name>
</gene>
<organism evidence="1 2">
    <name type="scientific">Mycena venus</name>
    <dbReference type="NCBI Taxonomy" id="2733690"/>
    <lineage>
        <taxon>Eukaryota</taxon>
        <taxon>Fungi</taxon>
        <taxon>Dikarya</taxon>
        <taxon>Basidiomycota</taxon>
        <taxon>Agaricomycotina</taxon>
        <taxon>Agaricomycetes</taxon>
        <taxon>Agaricomycetidae</taxon>
        <taxon>Agaricales</taxon>
        <taxon>Marasmiineae</taxon>
        <taxon>Mycenaceae</taxon>
        <taxon>Mycena</taxon>
    </lineage>
</organism>
<proteinExistence type="predicted"/>
<evidence type="ECO:0000313" key="1">
    <source>
        <dbReference type="EMBL" id="KAF7359682.1"/>
    </source>
</evidence>
<dbReference type="Proteomes" id="UP000620124">
    <property type="component" value="Unassembled WGS sequence"/>
</dbReference>